<reference evidence="1 2" key="1">
    <citation type="submission" date="2016-10" db="EMBL/GenBank/DDBJ databases">
        <authorList>
            <person name="Varghese N."/>
            <person name="Submissions S."/>
        </authorList>
    </citation>
    <scope>NUCLEOTIDE SEQUENCE [LARGE SCALE GENOMIC DNA]</scope>
    <source>
        <strain evidence="1 2">CIP 109853</strain>
    </source>
</reference>
<evidence type="ECO:0000313" key="1">
    <source>
        <dbReference type="EMBL" id="SER45211.1"/>
    </source>
</evidence>
<organism evidence="1 2">
    <name type="scientific">Pseudomonas cuatrocienegasensis</name>
    <dbReference type="NCBI Taxonomy" id="543360"/>
    <lineage>
        <taxon>Bacteria</taxon>
        <taxon>Pseudomonadati</taxon>
        <taxon>Pseudomonadota</taxon>
        <taxon>Gammaproteobacteria</taxon>
        <taxon>Pseudomonadales</taxon>
        <taxon>Pseudomonadaceae</taxon>
        <taxon>Pseudomonas</taxon>
    </lineage>
</organism>
<gene>
    <name evidence="1" type="ORF">SAMN05216600_1311</name>
</gene>
<comment type="caution">
    <text evidence="1">The sequence shown here is derived from an EMBL/GenBank/DDBJ whole genome shotgun (WGS) entry which is preliminary data.</text>
</comment>
<dbReference type="Proteomes" id="UP000198512">
    <property type="component" value="Unassembled WGS sequence"/>
</dbReference>
<evidence type="ECO:0000313" key="2">
    <source>
        <dbReference type="Proteomes" id="UP000198512"/>
    </source>
</evidence>
<protein>
    <submittedName>
        <fullName evidence="1">Uncharacterized protein</fullName>
    </submittedName>
</protein>
<dbReference type="EMBL" id="FOFP01000031">
    <property type="protein sequence ID" value="SER45211.1"/>
    <property type="molecule type" value="Genomic_DNA"/>
</dbReference>
<sequence>METFNKKAVMETASRLEKLFLKYKSSSSDVAAAYRQCKPLIDRAKDGGIDKATGERLPGGYFSTEFELINIRDLYKAASELDMYLEGWESEEAFNKHMEDILRK</sequence>
<accession>A0ABY1BRG1</accession>
<dbReference type="RefSeq" id="WP_069522207.1">
    <property type="nucleotide sequence ID" value="NZ_FOFP01000031.1"/>
</dbReference>
<proteinExistence type="predicted"/>
<keyword evidence="2" id="KW-1185">Reference proteome</keyword>
<name>A0ABY1BRG1_9PSED</name>